<evidence type="ECO:0000313" key="3">
    <source>
        <dbReference type="EMBL" id="GAA1105517.1"/>
    </source>
</evidence>
<comment type="caution">
    <text evidence="3">The sequence shown here is derived from an EMBL/GenBank/DDBJ whole genome shotgun (WGS) entry which is preliminary data.</text>
</comment>
<evidence type="ECO:0000259" key="2">
    <source>
        <dbReference type="Pfam" id="PF00248"/>
    </source>
</evidence>
<keyword evidence="4" id="KW-1185">Reference proteome</keyword>
<keyword evidence="1" id="KW-0560">Oxidoreductase</keyword>
<dbReference type="Pfam" id="PF00248">
    <property type="entry name" value="Aldo_ket_red"/>
    <property type="match status" value="1"/>
</dbReference>
<protein>
    <submittedName>
        <fullName evidence="3">Aldo/keto reductase</fullName>
    </submittedName>
</protein>
<accession>A0ABN1TYY4</accession>
<evidence type="ECO:0000313" key="4">
    <source>
        <dbReference type="Proteomes" id="UP001499987"/>
    </source>
</evidence>
<dbReference type="RefSeq" id="WP_344626338.1">
    <property type="nucleotide sequence ID" value="NZ_BAAALD010000064.1"/>
</dbReference>
<organism evidence="3 4">
    <name type="scientific">Kitasatospora arboriphila</name>
    <dbReference type="NCBI Taxonomy" id="258052"/>
    <lineage>
        <taxon>Bacteria</taxon>
        <taxon>Bacillati</taxon>
        <taxon>Actinomycetota</taxon>
        <taxon>Actinomycetes</taxon>
        <taxon>Kitasatosporales</taxon>
        <taxon>Streptomycetaceae</taxon>
        <taxon>Kitasatospora</taxon>
    </lineage>
</organism>
<dbReference type="EMBL" id="BAAALD010000064">
    <property type="protein sequence ID" value="GAA1105517.1"/>
    <property type="molecule type" value="Genomic_DNA"/>
</dbReference>
<dbReference type="Gene3D" id="3.20.20.100">
    <property type="entry name" value="NADP-dependent oxidoreductase domain"/>
    <property type="match status" value="1"/>
</dbReference>
<dbReference type="PRINTS" id="PR00069">
    <property type="entry name" value="ALDKETRDTASE"/>
</dbReference>
<dbReference type="PROSITE" id="PS51257">
    <property type="entry name" value="PROKAR_LIPOPROTEIN"/>
    <property type="match status" value="1"/>
</dbReference>
<name>A0ABN1TYY4_9ACTN</name>
<reference evidence="3 4" key="1">
    <citation type="journal article" date="2019" name="Int. J. Syst. Evol. Microbiol.">
        <title>The Global Catalogue of Microorganisms (GCM) 10K type strain sequencing project: providing services to taxonomists for standard genome sequencing and annotation.</title>
        <authorList>
            <consortium name="The Broad Institute Genomics Platform"/>
            <consortium name="The Broad Institute Genome Sequencing Center for Infectious Disease"/>
            <person name="Wu L."/>
            <person name="Ma J."/>
        </authorList>
    </citation>
    <scope>NUCLEOTIDE SEQUENCE [LARGE SCALE GENOMIC DNA]</scope>
    <source>
        <strain evidence="3 4">JCM 13002</strain>
    </source>
</reference>
<dbReference type="InterPro" id="IPR023210">
    <property type="entry name" value="NADP_OxRdtase_dom"/>
</dbReference>
<dbReference type="InterPro" id="IPR020471">
    <property type="entry name" value="AKR"/>
</dbReference>
<dbReference type="SUPFAM" id="SSF51430">
    <property type="entry name" value="NAD(P)-linked oxidoreductase"/>
    <property type="match status" value="1"/>
</dbReference>
<feature type="domain" description="NADP-dependent oxidoreductase" evidence="2">
    <location>
        <begin position="16"/>
        <end position="306"/>
    </location>
</feature>
<proteinExistence type="predicted"/>
<dbReference type="CDD" id="cd19076">
    <property type="entry name" value="AKR_AKR13A_13D"/>
    <property type="match status" value="1"/>
</dbReference>
<evidence type="ECO:0000256" key="1">
    <source>
        <dbReference type="ARBA" id="ARBA00023002"/>
    </source>
</evidence>
<dbReference type="InterPro" id="IPR050791">
    <property type="entry name" value="Aldo-Keto_reductase"/>
</dbReference>
<sequence>MRTRQLGSTGITVGAIGLGCMGMSFAYSPTRRDDAESVRVIHRAIDLGVTLIDTADVYGPHTNEELVGRAIRDRRDEIVLASKAGLVVRDGEILPDGRPEHLRAAAEGSLRRLGIDRIDLYQLHRVDPAVPVEESWGVLAELVREGKVGAIGLSEATVEQLDAAHAVHPVATVQSELSLWSQDQLDEVVPWAARHGAGFIAYSPLGRAFLTGAITSAAALEGEDWRQGNPRFQPEAIEANQKLAEGVAEVAARYGATPSQVALAWVLAQGEHVVPIPGTKRLAYLEENARGGDLALEAEDLALLTRLGATAVGTRY</sequence>
<dbReference type="Proteomes" id="UP001499987">
    <property type="component" value="Unassembled WGS sequence"/>
</dbReference>
<dbReference type="PANTHER" id="PTHR43625">
    <property type="entry name" value="AFLATOXIN B1 ALDEHYDE REDUCTASE"/>
    <property type="match status" value="1"/>
</dbReference>
<gene>
    <name evidence="3" type="ORF">GCM10009663_54560</name>
</gene>
<dbReference type="PANTHER" id="PTHR43625:SF40">
    <property type="entry name" value="ALDO-KETO REDUCTASE YAKC [NADP(+)]"/>
    <property type="match status" value="1"/>
</dbReference>
<dbReference type="InterPro" id="IPR036812">
    <property type="entry name" value="NAD(P)_OxRdtase_dom_sf"/>
</dbReference>